<evidence type="ECO:0000256" key="6">
    <source>
        <dbReference type="ARBA" id="ARBA00023136"/>
    </source>
</evidence>
<feature type="transmembrane region" description="Helical" evidence="8">
    <location>
        <begin position="614"/>
        <end position="643"/>
    </location>
</feature>
<dbReference type="GO" id="GO:0005886">
    <property type="term" value="C:plasma membrane"/>
    <property type="evidence" value="ECO:0007669"/>
    <property type="project" value="UniProtKB-SubCell"/>
</dbReference>
<keyword evidence="4 8" id="KW-0812">Transmembrane</keyword>
<gene>
    <name evidence="10" type="ORF">AVDCRST_MAG29-1579</name>
</gene>
<feature type="transmembrane region" description="Helical" evidence="8">
    <location>
        <begin position="649"/>
        <end position="672"/>
    </location>
</feature>
<feature type="transmembrane region" description="Helical" evidence="8">
    <location>
        <begin position="371"/>
        <end position="395"/>
    </location>
</feature>
<evidence type="ECO:0000256" key="2">
    <source>
        <dbReference type="ARBA" id="ARBA00010157"/>
    </source>
</evidence>
<accession>A0A6J4LT40</accession>
<dbReference type="InterPro" id="IPR004869">
    <property type="entry name" value="MMPL_dom"/>
</dbReference>
<protein>
    <recommendedName>
        <fullName evidence="9">SSD domain-containing protein</fullName>
    </recommendedName>
</protein>
<keyword evidence="6 8" id="KW-0472">Membrane</keyword>
<dbReference type="PANTHER" id="PTHR33406">
    <property type="entry name" value="MEMBRANE PROTEIN MJ1562-RELATED"/>
    <property type="match status" value="1"/>
</dbReference>
<feature type="transmembrane region" description="Helical" evidence="8">
    <location>
        <begin position="541"/>
        <end position="562"/>
    </location>
</feature>
<feature type="domain" description="SSD" evidence="9">
    <location>
        <begin position="181"/>
        <end position="336"/>
    </location>
</feature>
<evidence type="ECO:0000256" key="4">
    <source>
        <dbReference type="ARBA" id="ARBA00022692"/>
    </source>
</evidence>
<feature type="domain" description="SSD" evidence="9">
    <location>
        <begin position="544"/>
        <end position="672"/>
    </location>
</feature>
<sequence>MRLVSVLLHSRRTALLLLVLAVLGVAAAHLPPAPEPVAPSSRNGLNEDVESVRVERAQQSLPGAGAQTALVVWEREDGGALTAQDLTGIVGASTSVGDLAAGGRVPAPQPAPDGTVALVSVPLQLQPPGIAGAAAEEAVVADIAALRQRLTDAAPVGLRARVTGGPAFAADLTKVFAGADSRLLLATAAVVAVLLLITYRSPVLVVVPLLVVGATEQSALALANQVLPRLGLPADGAPTGIASVLVFGAATNYALLLIARYREQLRTTPDALVAMRTALSRTAEAVLASGSTVVGALAVLLLTGTEVLHSIAVASMVGVALAMLASLVVLPAALVLIGRRAFWPLVPRVGAAATEGKLWGRLGSAVAARPIPVLVASTLALTAFASCVLGARIGLTQNEAFRSPPEAVTAAERLADALPAGATEPLAIITTPDGAAAAASAATSVAGVASATPGPLSDDIAQVDVVLTSEPGTEESRATVVALRTTLDGVGDGQALVGGAAAERVDVRATNAADRAVVIPLVLVLVALVLIVLLRSLLAPVLLVASVLLSYLASLGISWVLFDRVLSFPALDGAVVVLSFLFLVALGVDYNIFLTTRAREEARKAGTRAGMHTALTVTGGVITSAGLLLAGVFAVLGVLPLILLTQIGTIVGVGVLLDTLLVRTVVVPALAFRLGETFWWPAHPHREGTDARSTESGSIRRAPTRTDAGHDGAAALVERLR</sequence>
<feature type="transmembrane region" description="Helical" evidence="8">
    <location>
        <begin position="285"/>
        <end position="305"/>
    </location>
</feature>
<comment type="similarity">
    <text evidence="2">Belongs to the resistance-nodulation-cell division (RND) (TC 2.A.6) family. MmpL subfamily.</text>
</comment>
<evidence type="ECO:0000256" key="8">
    <source>
        <dbReference type="SAM" id="Phobius"/>
    </source>
</evidence>
<dbReference type="EMBL" id="CADCUG010000097">
    <property type="protein sequence ID" value="CAA9340920.1"/>
    <property type="molecule type" value="Genomic_DNA"/>
</dbReference>
<dbReference type="PROSITE" id="PS50156">
    <property type="entry name" value="SSD"/>
    <property type="match status" value="2"/>
</dbReference>
<dbReference type="InterPro" id="IPR000731">
    <property type="entry name" value="SSD"/>
</dbReference>
<feature type="transmembrane region" description="Helical" evidence="8">
    <location>
        <begin position="516"/>
        <end position="534"/>
    </location>
</feature>
<feature type="transmembrane region" description="Helical" evidence="8">
    <location>
        <begin position="311"/>
        <end position="338"/>
    </location>
</feature>
<feature type="region of interest" description="Disordered" evidence="7">
    <location>
        <begin position="685"/>
        <end position="707"/>
    </location>
</feature>
<feature type="transmembrane region" description="Helical" evidence="8">
    <location>
        <begin position="206"/>
        <end position="227"/>
    </location>
</feature>
<dbReference type="AlphaFoldDB" id="A0A6J4LT40"/>
<dbReference type="InterPro" id="IPR050545">
    <property type="entry name" value="Mycobact_MmpL"/>
</dbReference>
<evidence type="ECO:0000256" key="5">
    <source>
        <dbReference type="ARBA" id="ARBA00022989"/>
    </source>
</evidence>
<feature type="transmembrane region" description="Helical" evidence="8">
    <location>
        <begin position="574"/>
        <end position="593"/>
    </location>
</feature>
<dbReference type="PANTHER" id="PTHR33406:SF6">
    <property type="entry name" value="MEMBRANE PROTEIN YDGH-RELATED"/>
    <property type="match status" value="1"/>
</dbReference>
<evidence type="ECO:0000313" key="10">
    <source>
        <dbReference type="EMBL" id="CAA9340920.1"/>
    </source>
</evidence>
<evidence type="ECO:0000259" key="9">
    <source>
        <dbReference type="PROSITE" id="PS50156"/>
    </source>
</evidence>
<evidence type="ECO:0000256" key="3">
    <source>
        <dbReference type="ARBA" id="ARBA00022475"/>
    </source>
</evidence>
<reference evidence="10" key="1">
    <citation type="submission" date="2020-02" db="EMBL/GenBank/DDBJ databases">
        <authorList>
            <person name="Meier V. D."/>
        </authorList>
    </citation>
    <scope>NUCLEOTIDE SEQUENCE</scope>
    <source>
        <strain evidence="10">AVDCRST_MAG29</strain>
    </source>
</reference>
<proteinExistence type="inferred from homology"/>
<organism evidence="10">
    <name type="scientific">uncultured Nocardioidaceae bacterium</name>
    <dbReference type="NCBI Taxonomy" id="253824"/>
    <lineage>
        <taxon>Bacteria</taxon>
        <taxon>Bacillati</taxon>
        <taxon>Actinomycetota</taxon>
        <taxon>Actinomycetes</taxon>
        <taxon>Propionibacteriales</taxon>
        <taxon>Nocardioidaceae</taxon>
        <taxon>environmental samples</taxon>
    </lineage>
</organism>
<dbReference type="SUPFAM" id="SSF82866">
    <property type="entry name" value="Multidrug efflux transporter AcrB transmembrane domain"/>
    <property type="match status" value="2"/>
</dbReference>
<evidence type="ECO:0000256" key="7">
    <source>
        <dbReference type="SAM" id="MobiDB-lite"/>
    </source>
</evidence>
<keyword evidence="5 8" id="KW-1133">Transmembrane helix</keyword>
<feature type="transmembrane region" description="Helical" evidence="8">
    <location>
        <begin position="239"/>
        <end position="259"/>
    </location>
</feature>
<keyword evidence="3" id="KW-1003">Cell membrane</keyword>
<evidence type="ECO:0000256" key="1">
    <source>
        <dbReference type="ARBA" id="ARBA00004651"/>
    </source>
</evidence>
<dbReference type="Pfam" id="PF03176">
    <property type="entry name" value="MMPL"/>
    <property type="match status" value="2"/>
</dbReference>
<name>A0A6J4LT40_9ACTN</name>
<feature type="transmembrane region" description="Helical" evidence="8">
    <location>
        <begin position="183"/>
        <end position="199"/>
    </location>
</feature>
<comment type="subcellular location">
    <subcellularLocation>
        <location evidence="1">Cell membrane</location>
        <topology evidence="1">Multi-pass membrane protein</topology>
    </subcellularLocation>
</comment>
<dbReference type="Gene3D" id="1.20.1640.10">
    <property type="entry name" value="Multidrug efflux transporter AcrB transmembrane domain"/>
    <property type="match status" value="2"/>
</dbReference>